<dbReference type="GO" id="GO:0016020">
    <property type="term" value="C:membrane"/>
    <property type="evidence" value="ECO:0007669"/>
    <property type="project" value="UniProtKB-SubCell"/>
</dbReference>
<feature type="transmembrane region" description="Helical" evidence="6">
    <location>
        <begin position="72"/>
        <end position="91"/>
    </location>
</feature>
<keyword evidence="4 6" id="KW-1133">Transmembrane helix</keyword>
<evidence type="ECO:0000256" key="3">
    <source>
        <dbReference type="ARBA" id="ARBA00022692"/>
    </source>
</evidence>
<proteinExistence type="inferred from homology"/>
<evidence type="ECO:0000313" key="7">
    <source>
        <dbReference type="EMBL" id="KAK2144703.1"/>
    </source>
</evidence>
<gene>
    <name evidence="7" type="ORF">LSH36_737g05091</name>
</gene>
<keyword evidence="8" id="KW-1185">Reference proteome</keyword>
<evidence type="ECO:0000313" key="8">
    <source>
        <dbReference type="Proteomes" id="UP001208570"/>
    </source>
</evidence>
<comment type="caution">
    <text evidence="7">The sequence shown here is derived from an EMBL/GenBank/DDBJ whole genome shotgun (WGS) entry which is preliminary data.</text>
</comment>
<dbReference type="Proteomes" id="UP001208570">
    <property type="component" value="Unassembled WGS sequence"/>
</dbReference>
<dbReference type="GO" id="GO:0004521">
    <property type="term" value="F:RNA endonuclease activity"/>
    <property type="evidence" value="ECO:0007669"/>
    <property type="project" value="InterPro"/>
</dbReference>
<evidence type="ECO:0000256" key="5">
    <source>
        <dbReference type="ARBA" id="ARBA00023136"/>
    </source>
</evidence>
<sequence>MPVPCCGPKLSMCGVLLSIWGIVMLGLLGVFFRVHAVALFEDLPFDEHKWAEEGFSYSYIEGLYTQTSTNCFIATGIYGALFVFSIIMWRVNKHVDYNMS</sequence>
<name>A0AAD9J292_9ANNE</name>
<feature type="transmembrane region" description="Helical" evidence="6">
    <location>
        <begin position="12"/>
        <end position="34"/>
    </location>
</feature>
<keyword evidence="5 6" id="KW-0472">Membrane</keyword>
<dbReference type="PANTHER" id="PTHR31733">
    <property type="entry name" value="RIBONUCLEASE KAPPA"/>
    <property type="match status" value="1"/>
</dbReference>
<accession>A0AAD9J292</accession>
<dbReference type="AlphaFoldDB" id="A0AAD9J292"/>
<comment type="similarity">
    <text evidence="2">Belongs to the RNase K family.</text>
</comment>
<evidence type="ECO:0000256" key="2">
    <source>
        <dbReference type="ARBA" id="ARBA00008458"/>
    </source>
</evidence>
<evidence type="ECO:0000256" key="1">
    <source>
        <dbReference type="ARBA" id="ARBA00004141"/>
    </source>
</evidence>
<protein>
    <submittedName>
        <fullName evidence="7">Uncharacterized protein</fullName>
    </submittedName>
</protein>
<organism evidence="7 8">
    <name type="scientific">Paralvinella palmiformis</name>
    <dbReference type="NCBI Taxonomy" id="53620"/>
    <lineage>
        <taxon>Eukaryota</taxon>
        <taxon>Metazoa</taxon>
        <taxon>Spiralia</taxon>
        <taxon>Lophotrochozoa</taxon>
        <taxon>Annelida</taxon>
        <taxon>Polychaeta</taxon>
        <taxon>Sedentaria</taxon>
        <taxon>Canalipalpata</taxon>
        <taxon>Terebellida</taxon>
        <taxon>Terebelliformia</taxon>
        <taxon>Alvinellidae</taxon>
        <taxon>Paralvinella</taxon>
    </lineage>
</organism>
<reference evidence="7" key="1">
    <citation type="journal article" date="2023" name="Mol. Biol. Evol.">
        <title>Third-Generation Sequencing Reveals the Adaptive Role of the Epigenome in Three Deep-Sea Polychaetes.</title>
        <authorList>
            <person name="Perez M."/>
            <person name="Aroh O."/>
            <person name="Sun Y."/>
            <person name="Lan Y."/>
            <person name="Juniper S.K."/>
            <person name="Young C.R."/>
            <person name="Angers B."/>
            <person name="Qian P.Y."/>
        </authorList>
    </citation>
    <scope>NUCLEOTIDE SEQUENCE</scope>
    <source>
        <strain evidence="7">P08H-3</strain>
    </source>
</reference>
<dbReference type="InterPro" id="IPR026770">
    <property type="entry name" value="RNase_K"/>
</dbReference>
<dbReference type="EMBL" id="JAODUP010000737">
    <property type="protein sequence ID" value="KAK2144703.1"/>
    <property type="molecule type" value="Genomic_DNA"/>
</dbReference>
<comment type="subcellular location">
    <subcellularLocation>
        <location evidence="1">Membrane</location>
        <topology evidence="1">Multi-pass membrane protein</topology>
    </subcellularLocation>
</comment>
<evidence type="ECO:0000256" key="6">
    <source>
        <dbReference type="SAM" id="Phobius"/>
    </source>
</evidence>
<evidence type="ECO:0000256" key="4">
    <source>
        <dbReference type="ARBA" id="ARBA00022989"/>
    </source>
</evidence>
<keyword evidence="3 6" id="KW-0812">Transmembrane</keyword>